<organism evidence="3 4">
    <name type="scientific">Phrynocephalus forsythii</name>
    <dbReference type="NCBI Taxonomy" id="171643"/>
    <lineage>
        <taxon>Eukaryota</taxon>
        <taxon>Metazoa</taxon>
        <taxon>Chordata</taxon>
        <taxon>Craniata</taxon>
        <taxon>Vertebrata</taxon>
        <taxon>Euteleostomi</taxon>
        <taxon>Lepidosauria</taxon>
        <taxon>Squamata</taxon>
        <taxon>Bifurcata</taxon>
        <taxon>Unidentata</taxon>
        <taxon>Episquamata</taxon>
        <taxon>Toxicofera</taxon>
        <taxon>Iguania</taxon>
        <taxon>Acrodonta</taxon>
        <taxon>Agamidae</taxon>
        <taxon>Agaminae</taxon>
        <taxon>Phrynocephalus</taxon>
    </lineage>
</organism>
<proteinExistence type="predicted"/>
<dbReference type="EMBL" id="JAPFRF010000011">
    <property type="protein sequence ID" value="KAJ7317297.1"/>
    <property type="molecule type" value="Genomic_DNA"/>
</dbReference>
<dbReference type="Proteomes" id="UP001142489">
    <property type="component" value="Unassembled WGS sequence"/>
</dbReference>
<keyword evidence="4" id="KW-1185">Reference proteome</keyword>
<dbReference type="OrthoDB" id="5406275at2759"/>
<feature type="compositionally biased region" description="Basic and acidic residues" evidence="2">
    <location>
        <begin position="705"/>
        <end position="720"/>
    </location>
</feature>
<feature type="coiled-coil region" evidence="1">
    <location>
        <begin position="220"/>
        <end position="264"/>
    </location>
</feature>
<evidence type="ECO:0000313" key="3">
    <source>
        <dbReference type="EMBL" id="KAJ7317297.1"/>
    </source>
</evidence>
<name>A0A9Q1AWY3_9SAUR</name>
<feature type="region of interest" description="Disordered" evidence="2">
    <location>
        <begin position="701"/>
        <end position="720"/>
    </location>
</feature>
<dbReference type="PANTHER" id="PTHR33488:SF2">
    <property type="entry name" value="EARLY ENDOSOME ANTIGEN 1-LIKE"/>
    <property type="match status" value="1"/>
</dbReference>
<keyword evidence="1" id="KW-0175">Coiled coil</keyword>
<evidence type="ECO:0000256" key="2">
    <source>
        <dbReference type="SAM" id="MobiDB-lite"/>
    </source>
</evidence>
<dbReference type="AlphaFoldDB" id="A0A9Q1AWY3"/>
<comment type="caution">
    <text evidence="3">The sequence shown here is derived from an EMBL/GenBank/DDBJ whole genome shotgun (WGS) entry which is preliminary data.</text>
</comment>
<protein>
    <submittedName>
        <fullName evidence="3">Uncharacterized protein</fullName>
    </submittedName>
</protein>
<dbReference type="PANTHER" id="PTHR33488">
    <property type="entry name" value="ZGC:162509"/>
    <property type="match status" value="1"/>
</dbReference>
<evidence type="ECO:0000256" key="1">
    <source>
        <dbReference type="SAM" id="Coils"/>
    </source>
</evidence>
<reference evidence="3" key="1">
    <citation type="journal article" date="2023" name="DNA Res.">
        <title>Chromosome-level genome assembly of Phrynocephalus forsythii using third-generation DNA sequencing and Hi-C analysis.</title>
        <authorList>
            <person name="Qi Y."/>
            <person name="Zhao W."/>
            <person name="Zhao Y."/>
            <person name="Niu C."/>
            <person name="Cao S."/>
            <person name="Zhang Y."/>
        </authorList>
    </citation>
    <scope>NUCLEOTIDE SEQUENCE</scope>
    <source>
        <tissue evidence="3">Muscle</tissue>
    </source>
</reference>
<evidence type="ECO:0000313" key="4">
    <source>
        <dbReference type="Proteomes" id="UP001142489"/>
    </source>
</evidence>
<gene>
    <name evidence="3" type="ORF">JRQ81_003459</name>
</gene>
<sequence length="720" mass="80061">MESSEGLFICLNGVNTHFSPWLCGGREEEEEEEEQLHAMASTEGKPHALVKAVETLSKGQEVRKETTLLMKPYANWEEFLMPAPISIAILGELIFISTGQGDFAINTLPPEGGFQHLKYPESFKASLCQVSNRGWTTFNEAHVNMDQIRLLANGIPEQMKTIVRTLVQEAEVVAALIPNQLKNLQAVTEQCAGLAKAVRAKFTDVINLIQELLEACLNAKQGYEKQLEDVHMALEQAKIREKSAQEAKEMAQRYHQQMKEQVEESFQQYKEAMASIPTGWDAVGMELVTTLTQTLGTFSVEFTRMLAGKQGSVGEAGGVSCNGQGLAGMIPFISASIICLKSAELLTFATSLKNLLDENGGLKASMILDEKSGEVKTEWVKKNLQRLRDCIDKEEGCDPKTRAQEICQAGLEICHQLEKVASSVGGLGKVGKSLLDGILHLHKKASKFDSYSKAYTRSPAFSPKPPNVSKMGETTGSGLDNAHLKVKQSQELLKATREEYQRSFENFKKQNEELTEILCTMRGYQVKEVNFETARKMLIKGLEALGRVKEQWEKMVRFFQMISNLIESCLVWSVKEFTDTVDVAQRISSYSSKAFTADLVYGHVFSATSMAQLVAMVSETYTLVSQKYLMERVSSLGRLLAMETNQPSLAAERAALAEGCDAAREAVRELVLEKKAEFERGLEARAEAIEKEMRAVLLAEGDTSQPHRRELSLEEESKFI</sequence>
<feature type="coiled-coil region" evidence="1">
    <location>
        <begin position="479"/>
        <end position="517"/>
    </location>
</feature>
<accession>A0A9Q1AWY3</accession>